<evidence type="ECO:0000313" key="1">
    <source>
        <dbReference type="EMBL" id="SDQ16711.1"/>
    </source>
</evidence>
<protein>
    <submittedName>
        <fullName evidence="1">Phage gp6-like head-tail connector protein</fullName>
    </submittedName>
</protein>
<dbReference type="OrthoDB" id="1701341at2"/>
<gene>
    <name evidence="1" type="ORF">SAMN05216392_0771</name>
</gene>
<accession>A0A1H0YP41</accession>
<dbReference type="InterPro" id="IPR021146">
    <property type="entry name" value="Phage_gp6-like_head-tail"/>
</dbReference>
<reference evidence="1 2" key="1">
    <citation type="submission" date="2016-10" db="EMBL/GenBank/DDBJ databases">
        <authorList>
            <person name="de Groot N.N."/>
        </authorList>
    </citation>
    <scope>NUCLEOTIDE SEQUENCE [LARGE SCALE GENOMIC DNA]</scope>
    <source>
        <strain evidence="1 2">Sb05</strain>
    </source>
</reference>
<name>A0A1H0YP41_STREI</name>
<dbReference type="RefSeq" id="WP_074560465.1">
    <property type="nucleotide sequence ID" value="NZ_FNKE01000001.1"/>
</dbReference>
<dbReference type="Pfam" id="PF05135">
    <property type="entry name" value="Phage_connect_1"/>
    <property type="match status" value="1"/>
</dbReference>
<dbReference type="AlphaFoldDB" id="A0A1H0YP41"/>
<proteinExistence type="predicted"/>
<evidence type="ECO:0000313" key="2">
    <source>
        <dbReference type="Proteomes" id="UP000182870"/>
    </source>
</evidence>
<sequence length="114" mass="13135">MAEFEDTVLANVKEDLDISDNVQDRVLRRLISKVCDHFKLAYSTDIIEDKFSFIIEDCTIKRFNRRGAEGATSETIEGHSVSYEDIKYEFLPYDDLLQKEFSTGKAKNGKVFVL</sequence>
<dbReference type="Proteomes" id="UP000182870">
    <property type="component" value="Unassembled WGS sequence"/>
</dbReference>
<organism evidence="1 2">
    <name type="scientific">Streptococcus equinus</name>
    <name type="common">Streptococcus bovis</name>
    <dbReference type="NCBI Taxonomy" id="1335"/>
    <lineage>
        <taxon>Bacteria</taxon>
        <taxon>Bacillati</taxon>
        <taxon>Bacillota</taxon>
        <taxon>Bacilli</taxon>
        <taxon>Lactobacillales</taxon>
        <taxon>Streptococcaceae</taxon>
        <taxon>Streptococcus</taxon>
    </lineage>
</organism>
<dbReference type="EMBL" id="FNKE01000001">
    <property type="protein sequence ID" value="SDQ16711.1"/>
    <property type="molecule type" value="Genomic_DNA"/>
</dbReference>